<dbReference type="SUPFAM" id="SSF51735">
    <property type="entry name" value="NAD(P)-binding Rossmann-fold domains"/>
    <property type="match status" value="1"/>
</dbReference>
<dbReference type="PANTHER" id="PTHR43000">
    <property type="entry name" value="DTDP-D-GLUCOSE 4,6-DEHYDRATASE-RELATED"/>
    <property type="match status" value="1"/>
</dbReference>
<dbReference type="InterPro" id="IPR036291">
    <property type="entry name" value="NAD(P)-bd_dom_sf"/>
</dbReference>
<name>A0A075HQP0_9ARCH</name>
<reference evidence="2" key="1">
    <citation type="journal article" date="2014" name="Genome Biol. Evol.">
        <title>Pangenome evidence for extensive interdomain horizontal transfer affecting lineage core and shell genes in uncultured planktonic thaumarchaeota and euryarchaeota.</title>
        <authorList>
            <person name="Deschamps P."/>
            <person name="Zivanovic Y."/>
            <person name="Moreira D."/>
            <person name="Rodriguez-Valera F."/>
            <person name="Lopez-Garcia P."/>
        </authorList>
    </citation>
    <scope>NUCLEOTIDE SEQUENCE</scope>
</reference>
<evidence type="ECO:0000313" key="2">
    <source>
        <dbReference type="EMBL" id="AIF18134.1"/>
    </source>
</evidence>
<dbReference type="InterPro" id="IPR016040">
    <property type="entry name" value="NAD(P)-bd_dom"/>
</dbReference>
<dbReference type="Gene3D" id="3.90.25.10">
    <property type="entry name" value="UDP-galactose 4-epimerase, domain 1"/>
    <property type="match status" value="1"/>
</dbReference>
<dbReference type="AlphaFoldDB" id="A0A075HQP0"/>
<dbReference type="EMBL" id="KF901102">
    <property type="protein sequence ID" value="AIF18134.1"/>
    <property type="molecule type" value="Genomic_DNA"/>
</dbReference>
<feature type="domain" description="NAD(P)-binding" evidence="1">
    <location>
        <begin position="17"/>
        <end position="342"/>
    </location>
</feature>
<dbReference type="EC" id="4.2.1.45" evidence="2"/>
<keyword evidence="2" id="KW-0456">Lyase</keyword>
<gene>
    <name evidence="2" type="primary">rfbG</name>
</gene>
<dbReference type="NCBIfam" id="TIGR02622">
    <property type="entry name" value="CDP_4_6_dhtase"/>
    <property type="match status" value="1"/>
</dbReference>
<dbReference type="GO" id="GO:0047733">
    <property type="term" value="F:CDP-glucose 4,6-dehydratase activity"/>
    <property type="evidence" value="ECO:0007669"/>
    <property type="project" value="UniProtKB-EC"/>
</dbReference>
<proteinExistence type="predicted"/>
<evidence type="ECO:0000259" key="1">
    <source>
        <dbReference type="Pfam" id="PF16363"/>
    </source>
</evidence>
<dbReference type="Pfam" id="PF16363">
    <property type="entry name" value="GDP_Man_Dehyd"/>
    <property type="match status" value="1"/>
</dbReference>
<accession>A0A075HQP0</accession>
<sequence length="381" mass="43020">MSLEHLFNGIFKNKTVFVTGHTGFIGSWLVLWLQSLDARVIGYSLEPPTKPSLFETLGLENEITHIIGDIQDKQNLSDNIEKHKPEIVIHLAAQPLVRVSYEDPVETFRTNILGTVNILDSIRKLDYVKACVVMTSDKCYQNLDANSFHKETDPLGGSDPYSASKGAAEIITNSFRNSFFNVKKNHDKNTGIASVRAGNVIGGGDWARDRIIPDCIRALTTDKKIMVRNPSSIRPWQFVLEPISGILWLGSKLYTKPEKYSEAWNLGPNKVSNMTVDKVVQNTIRIWNKEGSEKEKGDWVDTSKESANQPNESISLLLDSTKALTSLEWKTIYSFETAINETVSWYKSYYNNDTSMKELSVHQIEQYSKTADQMNITWTGN</sequence>
<dbReference type="InterPro" id="IPR013445">
    <property type="entry name" value="CDP_4_6_deHydtase"/>
</dbReference>
<organism evidence="2">
    <name type="scientific">uncultured marine thaumarchaeote KM3_82_A11</name>
    <dbReference type="NCBI Taxonomy" id="1456301"/>
    <lineage>
        <taxon>Archaea</taxon>
        <taxon>Nitrososphaerota</taxon>
        <taxon>environmental samples</taxon>
    </lineage>
</organism>
<protein>
    <submittedName>
        <fullName evidence="2">CDP-glucose 4,6-dehydratase (RfbG)</fullName>
        <ecNumber evidence="2">4.2.1.45</ecNumber>
    </submittedName>
</protein>
<dbReference type="Gene3D" id="3.40.50.720">
    <property type="entry name" value="NAD(P)-binding Rossmann-like Domain"/>
    <property type="match status" value="1"/>
</dbReference>